<keyword evidence="5" id="KW-0997">Cell inner membrane</keyword>
<dbReference type="RefSeq" id="WP_136836501.1">
    <property type="nucleotide sequence ID" value="NZ_SWBQ01000003.1"/>
</dbReference>
<dbReference type="InterPro" id="IPR006260">
    <property type="entry name" value="TonB/TolA_C"/>
</dbReference>
<evidence type="ECO:0000259" key="11">
    <source>
        <dbReference type="PROSITE" id="PS52015"/>
    </source>
</evidence>
<dbReference type="InterPro" id="IPR037682">
    <property type="entry name" value="TonB_C"/>
</dbReference>
<evidence type="ECO:0000256" key="10">
    <source>
        <dbReference type="SAM" id="Phobius"/>
    </source>
</evidence>
<dbReference type="AlphaFoldDB" id="A0A4U1CGA6"/>
<dbReference type="PANTHER" id="PTHR33446:SF2">
    <property type="entry name" value="PROTEIN TONB"/>
    <property type="match status" value="1"/>
</dbReference>
<proteinExistence type="inferred from homology"/>
<dbReference type="PANTHER" id="PTHR33446">
    <property type="entry name" value="PROTEIN TONB-RELATED"/>
    <property type="match status" value="1"/>
</dbReference>
<comment type="subcellular location">
    <subcellularLocation>
        <location evidence="1">Cell inner membrane</location>
        <topology evidence="1">Single-pass membrane protein</topology>
        <orientation evidence="1">Periplasmic side</orientation>
    </subcellularLocation>
</comment>
<evidence type="ECO:0000256" key="7">
    <source>
        <dbReference type="ARBA" id="ARBA00022927"/>
    </source>
</evidence>
<dbReference type="Pfam" id="PF03544">
    <property type="entry name" value="TonB_C"/>
    <property type="match status" value="1"/>
</dbReference>
<name>A0A4U1CGA6_9SPHI</name>
<dbReference type="OrthoDB" id="649093at2"/>
<dbReference type="EMBL" id="SWBQ01000003">
    <property type="protein sequence ID" value="TKC06242.1"/>
    <property type="molecule type" value="Genomic_DNA"/>
</dbReference>
<dbReference type="GO" id="GO:0030288">
    <property type="term" value="C:outer membrane-bounded periplasmic space"/>
    <property type="evidence" value="ECO:0007669"/>
    <property type="project" value="InterPro"/>
</dbReference>
<comment type="caution">
    <text evidence="12">The sequence shown here is derived from an EMBL/GenBank/DDBJ whole genome shotgun (WGS) entry which is preliminary data.</text>
</comment>
<dbReference type="Proteomes" id="UP000307244">
    <property type="component" value="Unassembled WGS sequence"/>
</dbReference>
<keyword evidence="9 10" id="KW-0472">Membrane</keyword>
<dbReference type="PRINTS" id="PR01374">
    <property type="entry name" value="TONBPROTEIN"/>
</dbReference>
<reference evidence="12 13" key="1">
    <citation type="submission" date="2019-04" db="EMBL/GenBank/DDBJ databases">
        <title>Pedobacter sp. RP-3-15 sp. nov., isolated from Arctic soil.</title>
        <authorList>
            <person name="Dahal R.H."/>
            <person name="Kim D.-U."/>
        </authorList>
    </citation>
    <scope>NUCLEOTIDE SEQUENCE [LARGE SCALE GENOMIC DNA]</scope>
    <source>
        <strain evidence="12 13">RP-3-15</strain>
    </source>
</reference>
<evidence type="ECO:0000313" key="12">
    <source>
        <dbReference type="EMBL" id="TKC06242.1"/>
    </source>
</evidence>
<dbReference type="GO" id="GO:0015031">
    <property type="term" value="P:protein transport"/>
    <property type="evidence" value="ECO:0007669"/>
    <property type="project" value="UniProtKB-KW"/>
</dbReference>
<evidence type="ECO:0000256" key="8">
    <source>
        <dbReference type="ARBA" id="ARBA00022989"/>
    </source>
</evidence>
<keyword evidence="6 10" id="KW-0812">Transmembrane</keyword>
<evidence type="ECO:0000256" key="9">
    <source>
        <dbReference type="ARBA" id="ARBA00023136"/>
    </source>
</evidence>
<dbReference type="GO" id="GO:0031992">
    <property type="term" value="F:energy transducer activity"/>
    <property type="evidence" value="ECO:0007669"/>
    <property type="project" value="InterPro"/>
</dbReference>
<evidence type="ECO:0000256" key="6">
    <source>
        <dbReference type="ARBA" id="ARBA00022692"/>
    </source>
</evidence>
<keyword evidence="3" id="KW-0813">Transport</keyword>
<dbReference type="InterPro" id="IPR051045">
    <property type="entry name" value="TonB-dependent_transducer"/>
</dbReference>
<dbReference type="SUPFAM" id="SSF74653">
    <property type="entry name" value="TolA/TonB C-terminal domain"/>
    <property type="match status" value="1"/>
</dbReference>
<accession>A0A4U1CGA6</accession>
<keyword evidence="13" id="KW-1185">Reference proteome</keyword>
<dbReference type="InterPro" id="IPR003538">
    <property type="entry name" value="TonB"/>
</dbReference>
<evidence type="ECO:0000256" key="2">
    <source>
        <dbReference type="ARBA" id="ARBA00006555"/>
    </source>
</evidence>
<sequence length="283" mass="30737">MLNISSSLYKSEWLDLVFKNRNQNYGAYALRAQSAGTTTRALFIAGPLFILLFAGPLIYKHLNPTADIVPDQEDTLTFVEVAPPIHEMTKPEEMPMPKAEPLKEKIKTVALPGSPVVVNHEVVTDPPTLEEVKNAAIGPTTQDGLETNIAVAPAVGHGNGTGTGSANGGEGTGVDNGVHELEGVEIFPEFEGGMKAWAKFIQRNMRYPDAAQERGLQGKVFISFVIEKDGSVSNVTIIKGIGGGCDEEATRVIKKSPRWKPGRQNNQNVRVRYQMPLSFAIQQ</sequence>
<organism evidence="12 13">
    <name type="scientific">Pedobacter frigoris</name>
    <dbReference type="NCBI Taxonomy" id="2571272"/>
    <lineage>
        <taxon>Bacteria</taxon>
        <taxon>Pseudomonadati</taxon>
        <taxon>Bacteroidota</taxon>
        <taxon>Sphingobacteriia</taxon>
        <taxon>Sphingobacteriales</taxon>
        <taxon>Sphingobacteriaceae</taxon>
        <taxon>Pedobacter</taxon>
    </lineage>
</organism>
<evidence type="ECO:0000256" key="4">
    <source>
        <dbReference type="ARBA" id="ARBA00022475"/>
    </source>
</evidence>
<feature type="transmembrane region" description="Helical" evidence="10">
    <location>
        <begin position="41"/>
        <end position="59"/>
    </location>
</feature>
<dbReference type="GO" id="GO:0055085">
    <property type="term" value="P:transmembrane transport"/>
    <property type="evidence" value="ECO:0007669"/>
    <property type="project" value="InterPro"/>
</dbReference>
<evidence type="ECO:0000256" key="1">
    <source>
        <dbReference type="ARBA" id="ARBA00004383"/>
    </source>
</evidence>
<dbReference type="NCBIfam" id="TIGR01352">
    <property type="entry name" value="tonB_Cterm"/>
    <property type="match status" value="1"/>
</dbReference>
<comment type="similarity">
    <text evidence="2">Belongs to the TonB family.</text>
</comment>
<evidence type="ECO:0000256" key="5">
    <source>
        <dbReference type="ARBA" id="ARBA00022519"/>
    </source>
</evidence>
<gene>
    <name evidence="12" type="ORF">FA047_13050</name>
</gene>
<dbReference type="GO" id="GO:0015891">
    <property type="term" value="P:siderophore transport"/>
    <property type="evidence" value="ECO:0007669"/>
    <property type="project" value="InterPro"/>
</dbReference>
<keyword evidence="8 10" id="KW-1133">Transmembrane helix</keyword>
<protein>
    <submittedName>
        <fullName evidence="12">Energy transducer TonB</fullName>
    </submittedName>
</protein>
<dbReference type="Gene3D" id="3.30.1150.10">
    <property type="match status" value="1"/>
</dbReference>
<evidence type="ECO:0000313" key="13">
    <source>
        <dbReference type="Proteomes" id="UP000307244"/>
    </source>
</evidence>
<dbReference type="PROSITE" id="PS52015">
    <property type="entry name" value="TONB_CTD"/>
    <property type="match status" value="1"/>
</dbReference>
<dbReference type="GO" id="GO:0098797">
    <property type="term" value="C:plasma membrane protein complex"/>
    <property type="evidence" value="ECO:0007669"/>
    <property type="project" value="TreeGrafter"/>
</dbReference>
<keyword evidence="4" id="KW-1003">Cell membrane</keyword>
<evidence type="ECO:0000256" key="3">
    <source>
        <dbReference type="ARBA" id="ARBA00022448"/>
    </source>
</evidence>
<keyword evidence="7" id="KW-0653">Protein transport</keyword>
<feature type="domain" description="TonB C-terminal" evidence="11">
    <location>
        <begin position="192"/>
        <end position="283"/>
    </location>
</feature>